<protein>
    <submittedName>
        <fullName evidence="1">Uncharacterized protein</fullName>
    </submittedName>
</protein>
<reference evidence="2" key="1">
    <citation type="journal article" date="2023" name="Front. Plant Sci.">
        <title>Chromosomal-level genome assembly of Melastoma candidum provides insights into trichome evolution.</title>
        <authorList>
            <person name="Zhong Y."/>
            <person name="Wu W."/>
            <person name="Sun C."/>
            <person name="Zou P."/>
            <person name="Liu Y."/>
            <person name="Dai S."/>
            <person name="Zhou R."/>
        </authorList>
    </citation>
    <scope>NUCLEOTIDE SEQUENCE [LARGE SCALE GENOMIC DNA]</scope>
</reference>
<evidence type="ECO:0000313" key="2">
    <source>
        <dbReference type="Proteomes" id="UP001057402"/>
    </source>
</evidence>
<dbReference type="Proteomes" id="UP001057402">
    <property type="component" value="Chromosome 7"/>
</dbReference>
<comment type="caution">
    <text evidence="1">The sequence shown here is derived from an EMBL/GenBank/DDBJ whole genome shotgun (WGS) entry which is preliminary data.</text>
</comment>
<name>A0ACB9NRS8_9MYRT</name>
<proteinExistence type="predicted"/>
<gene>
    <name evidence="1" type="ORF">MLD38_023707</name>
</gene>
<keyword evidence="2" id="KW-1185">Reference proteome</keyword>
<evidence type="ECO:0000313" key="1">
    <source>
        <dbReference type="EMBL" id="KAI4338681.1"/>
    </source>
</evidence>
<sequence>MRSVDMDDGGKHHHRRKSAAKSTRRRRSSKILYGKGIACISGNSGIGKTELLLEFAYRYHQRYKMVLWIGGDSRYIRQNYLNLWSYLEIDVGLENCPEKTRTKCFEEHEDAAVSRVCKELMRNIPYLIVVDNLENQKNWWDHKLVMDLLPRFGGETHVIISTRLPRVMNLEPLKISYLSGIEAMQLLQGNDREYLLSKIDALRAIEEKAGRLTLALAIVRAILFELPITPSRLLDTINRMPLRELTWNGRVWSSMRNNFLLQLLEVCFSIFDHADGPRSLATRMVLASACFLVFGFGTDPVVVELKASELCYFVKELVLPLAVRAFLSYSRCSAALELLRLCTDALEGADQTLVTPVKKWHDQPTCWKPIPTNAQLNPCLWQELALLRATVLETRAKLMLKGGQYDIADDLVRKALYIRTSISGEDHPTTVATREVLSRITRLLANVR</sequence>
<organism evidence="1 2">
    <name type="scientific">Melastoma candidum</name>
    <dbReference type="NCBI Taxonomy" id="119954"/>
    <lineage>
        <taxon>Eukaryota</taxon>
        <taxon>Viridiplantae</taxon>
        <taxon>Streptophyta</taxon>
        <taxon>Embryophyta</taxon>
        <taxon>Tracheophyta</taxon>
        <taxon>Spermatophyta</taxon>
        <taxon>Magnoliopsida</taxon>
        <taxon>eudicotyledons</taxon>
        <taxon>Gunneridae</taxon>
        <taxon>Pentapetalae</taxon>
        <taxon>rosids</taxon>
        <taxon>malvids</taxon>
        <taxon>Myrtales</taxon>
        <taxon>Melastomataceae</taxon>
        <taxon>Melastomatoideae</taxon>
        <taxon>Melastomateae</taxon>
        <taxon>Melastoma</taxon>
    </lineage>
</organism>
<accession>A0ACB9NRS8</accession>
<dbReference type="EMBL" id="CM042886">
    <property type="protein sequence ID" value="KAI4338681.1"/>
    <property type="molecule type" value="Genomic_DNA"/>
</dbReference>